<protein>
    <submittedName>
        <fullName evidence="2">Uncharacterized protein</fullName>
    </submittedName>
</protein>
<organism evidence="2 3">
    <name type="scientific">Rachicladosporium monterosium</name>
    <dbReference type="NCBI Taxonomy" id="1507873"/>
    <lineage>
        <taxon>Eukaryota</taxon>
        <taxon>Fungi</taxon>
        <taxon>Dikarya</taxon>
        <taxon>Ascomycota</taxon>
        <taxon>Pezizomycotina</taxon>
        <taxon>Dothideomycetes</taxon>
        <taxon>Dothideomycetidae</taxon>
        <taxon>Cladosporiales</taxon>
        <taxon>Cladosporiaceae</taxon>
        <taxon>Rachicladosporium</taxon>
    </lineage>
</organism>
<evidence type="ECO:0000313" key="2">
    <source>
        <dbReference type="EMBL" id="KAK5148610.1"/>
    </source>
</evidence>
<reference evidence="2 3" key="1">
    <citation type="submission" date="2023-08" db="EMBL/GenBank/DDBJ databases">
        <title>Black Yeasts Isolated from many extreme environments.</title>
        <authorList>
            <person name="Coleine C."/>
            <person name="Stajich J.E."/>
            <person name="Selbmann L."/>
        </authorList>
    </citation>
    <scope>NUCLEOTIDE SEQUENCE [LARGE SCALE GENOMIC DNA]</scope>
    <source>
        <strain evidence="2 3">CCFEE 5386</strain>
    </source>
</reference>
<dbReference type="EMBL" id="JAVRRR010000002">
    <property type="protein sequence ID" value="KAK5148610.1"/>
    <property type="molecule type" value="Genomic_DNA"/>
</dbReference>
<comment type="caution">
    <text evidence="2">The sequence shown here is derived from an EMBL/GenBank/DDBJ whole genome shotgun (WGS) entry which is preliminary data.</text>
</comment>
<keyword evidence="3" id="KW-1185">Reference proteome</keyword>
<dbReference type="Proteomes" id="UP001308179">
    <property type="component" value="Unassembled WGS sequence"/>
</dbReference>
<evidence type="ECO:0000313" key="3">
    <source>
        <dbReference type="Proteomes" id="UP001308179"/>
    </source>
</evidence>
<name>A0ABR0LIZ2_9PEZI</name>
<evidence type="ECO:0000256" key="1">
    <source>
        <dbReference type="SAM" id="MobiDB-lite"/>
    </source>
</evidence>
<feature type="region of interest" description="Disordered" evidence="1">
    <location>
        <begin position="13"/>
        <end position="39"/>
    </location>
</feature>
<sequence length="222" mass="25034">MCREKPWRRWSARRSGLQSVRRKASTTSTTVRRRRSAGGNRGVLHNHRLACYANVVIRLLAAALDGKDLAPLPGALKTFETFDLSSFSLQLVDGGATTQSLQMAPTKANINAKIERDVGDDAERAIASRPDEIRKYALLDDAEICLRAVWLSSPYKVPCWRQNRYNTHRIKRDQSLQTDLTANAWELRVAYVPGCRHSTDFKRVELAAFYATSSRPAAKREC</sequence>
<accession>A0ABR0LIZ2</accession>
<gene>
    <name evidence="2" type="ORF">LTR32_000113</name>
</gene>
<proteinExistence type="predicted"/>